<feature type="transmembrane region" description="Helical" evidence="8">
    <location>
        <begin position="361"/>
        <end position="382"/>
    </location>
</feature>
<evidence type="ECO:0000256" key="2">
    <source>
        <dbReference type="ARBA" id="ARBA00022676"/>
    </source>
</evidence>
<keyword evidence="9" id="KW-0732">Signal</keyword>
<comment type="caution">
    <text evidence="10">The sequence shown here is derived from an EMBL/GenBank/DDBJ whole genome shotgun (WGS) entry which is preliminary data.</text>
</comment>
<evidence type="ECO:0000256" key="5">
    <source>
        <dbReference type="ARBA" id="ARBA00022989"/>
    </source>
</evidence>
<keyword evidence="4 8" id="KW-0812">Transmembrane</keyword>
<dbReference type="GO" id="GO:0016757">
    <property type="term" value="F:glycosyltransferase activity"/>
    <property type="evidence" value="ECO:0007669"/>
    <property type="project" value="UniProtKB-KW"/>
</dbReference>
<keyword evidence="7" id="KW-0325">Glycoprotein</keyword>
<evidence type="ECO:0000256" key="4">
    <source>
        <dbReference type="ARBA" id="ARBA00022692"/>
    </source>
</evidence>
<dbReference type="Pfam" id="PF13641">
    <property type="entry name" value="Glyco_tranf_2_3"/>
    <property type="match status" value="1"/>
</dbReference>
<evidence type="ECO:0000256" key="8">
    <source>
        <dbReference type="SAM" id="Phobius"/>
    </source>
</evidence>
<keyword evidence="5 8" id="KW-1133">Transmembrane helix</keyword>
<dbReference type="SUPFAM" id="SSF53448">
    <property type="entry name" value="Nucleotide-diphospho-sugar transferases"/>
    <property type="match status" value="1"/>
</dbReference>
<evidence type="ECO:0000256" key="3">
    <source>
        <dbReference type="ARBA" id="ARBA00022679"/>
    </source>
</evidence>
<sequence>MTMYMSTAFLSLSLLWNLREGRFIQNCAAKCEPIPLPQKPTLHSSDISIIVTTINTPDSFTSALRTWVAAKPKEIIIVTIQRDEARVRALLAPAPGEANDVEIIVRLAPRANKRVQMDVGIEAARGSVVAFVDDCVFWQQPAAILPSLLAPFEDYAVGGVVGRQSAHIAPERRDPSVVTAAERVSPLTGAAGASRAGRALIRTAILKDADFRWALTNDMWMGNALNTGDDSFITRWMIKRGHKMSIQDAPEAEISKVVMRDTKVYAKQTIRWQRTSLQTCTSLVLIDPGFRALWRQYPYLARKYTECSLSLPWALAHIAALIMVSRQYLWIVLAFVLYHVYGTFTDYRAFVLKYPWAVRGIWFPVLLDYFGWVVHAYCWPTLGKDEWLTRG</sequence>
<name>A0A8H7CUD5_9AGAR</name>
<keyword evidence="2" id="KW-0328">Glycosyltransferase</keyword>
<accession>A0A8H7CUD5</accession>
<comment type="subcellular location">
    <subcellularLocation>
        <location evidence="1">Membrane</location>
    </subcellularLocation>
</comment>
<dbReference type="GO" id="GO:0016020">
    <property type="term" value="C:membrane"/>
    <property type="evidence" value="ECO:0007669"/>
    <property type="project" value="UniProtKB-SubCell"/>
</dbReference>
<reference evidence="10" key="1">
    <citation type="submission" date="2020-05" db="EMBL/GenBank/DDBJ databases">
        <title>Mycena genomes resolve the evolution of fungal bioluminescence.</title>
        <authorList>
            <person name="Tsai I.J."/>
        </authorList>
    </citation>
    <scope>NUCLEOTIDE SEQUENCE</scope>
    <source>
        <strain evidence="10">160909Yilan</strain>
    </source>
</reference>
<dbReference type="PANTHER" id="PTHR47844:SF1">
    <property type="entry name" value="EXOSTOSIN-LIKE 2"/>
    <property type="match status" value="1"/>
</dbReference>
<dbReference type="OrthoDB" id="2849215at2759"/>
<gene>
    <name evidence="10" type="ORF">MSAN_01623700</name>
</gene>
<dbReference type="PANTHER" id="PTHR47844">
    <property type="entry name" value="SYNTHASE CPS1, PUTATIVE (AFU_ORTHOLOGUE AFUA_7G02500)-RELATED"/>
    <property type="match status" value="1"/>
</dbReference>
<dbReference type="InterPro" id="IPR029044">
    <property type="entry name" value="Nucleotide-diphossugar_trans"/>
</dbReference>
<dbReference type="AlphaFoldDB" id="A0A8H7CUD5"/>
<evidence type="ECO:0000313" key="10">
    <source>
        <dbReference type="EMBL" id="KAF7350635.1"/>
    </source>
</evidence>
<dbReference type="InterPro" id="IPR052427">
    <property type="entry name" value="Glycosyltrans_GT2/GT47"/>
</dbReference>
<feature type="transmembrane region" description="Helical" evidence="8">
    <location>
        <begin position="313"/>
        <end position="340"/>
    </location>
</feature>
<dbReference type="Proteomes" id="UP000623467">
    <property type="component" value="Unassembled WGS sequence"/>
</dbReference>
<evidence type="ECO:0000256" key="7">
    <source>
        <dbReference type="ARBA" id="ARBA00023180"/>
    </source>
</evidence>
<feature type="signal peptide" evidence="9">
    <location>
        <begin position="1"/>
        <end position="21"/>
    </location>
</feature>
<evidence type="ECO:0000256" key="9">
    <source>
        <dbReference type="SAM" id="SignalP"/>
    </source>
</evidence>
<evidence type="ECO:0000313" key="11">
    <source>
        <dbReference type="Proteomes" id="UP000623467"/>
    </source>
</evidence>
<dbReference type="EMBL" id="JACAZH010000014">
    <property type="protein sequence ID" value="KAF7350635.1"/>
    <property type="molecule type" value="Genomic_DNA"/>
</dbReference>
<evidence type="ECO:0000256" key="6">
    <source>
        <dbReference type="ARBA" id="ARBA00023136"/>
    </source>
</evidence>
<evidence type="ECO:0000256" key="1">
    <source>
        <dbReference type="ARBA" id="ARBA00004370"/>
    </source>
</evidence>
<organism evidence="10 11">
    <name type="scientific">Mycena sanguinolenta</name>
    <dbReference type="NCBI Taxonomy" id="230812"/>
    <lineage>
        <taxon>Eukaryota</taxon>
        <taxon>Fungi</taxon>
        <taxon>Dikarya</taxon>
        <taxon>Basidiomycota</taxon>
        <taxon>Agaricomycotina</taxon>
        <taxon>Agaricomycetes</taxon>
        <taxon>Agaricomycetidae</taxon>
        <taxon>Agaricales</taxon>
        <taxon>Marasmiineae</taxon>
        <taxon>Mycenaceae</taxon>
        <taxon>Mycena</taxon>
    </lineage>
</organism>
<dbReference type="Gene3D" id="3.90.550.10">
    <property type="entry name" value="Spore Coat Polysaccharide Biosynthesis Protein SpsA, Chain A"/>
    <property type="match status" value="1"/>
</dbReference>
<keyword evidence="6 8" id="KW-0472">Membrane</keyword>
<keyword evidence="11" id="KW-1185">Reference proteome</keyword>
<proteinExistence type="predicted"/>
<protein>
    <submittedName>
        <fullName evidence="10">Glycosyltransferase family 2</fullName>
    </submittedName>
</protein>
<feature type="chain" id="PRO_5034020673" evidence="9">
    <location>
        <begin position="22"/>
        <end position="391"/>
    </location>
</feature>
<keyword evidence="3 10" id="KW-0808">Transferase</keyword>